<dbReference type="RefSeq" id="WP_089895856.1">
    <property type="nucleotide sequence ID" value="NZ_FOJG01000001.1"/>
</dbReference>
<dbReference type="Proteomes" id="UP000199310">
    <property type="component" value="Unassembled WGS sequence"/>
</dbReference>
<reference evidence="3" key="1">
    <citation type="submission" date="2016-10" db="EMBL/GenBank/DDBJ databases">
        <authorList>
            <person name="Varghese N."/>
            <person name="Submissions S."/>
        </authorList>
    </citation>
    <scope>NUCLEOTIDE SEQUENCE [LARGE SCALE GENOMIC DNA]</scope>
    <source>
        <strain evidence="3">DSM 3695</strain>
    </source>
</reference>
<dbReference type="InterPro" id="IPR029058">
    <property type="entry name" value="AB_hydrolase_fold"/>
</dbReference>
<dbReference type="OrthoDB" id="9780932at2"/>
<dbReference type="InterPro" id="IPR051044">
    <property type="entry name" value="MAG_DAG_Lipase"/>
</dbReference>
<accession>A0A1I0RIZ2</accession>
<dbReference type="EMBL" id="FOJG01000001">
    <property type="protein sequence ID" value="SEW40943.1"/>
    <property type="molecule type" value="Genomic_DNA"/>
</dbReference>
<evidence type="ECO:0000259" key="1">
    <source>
        <dbReference type="Pfam" id="PF12146"/>
    </source>
</evidence>
<protein>
    <submittedName>
        <fullName evidence="2">Lysophospholipase, alpha-beta hydrolase superfamily</fullName>
    </submittedName>
</protein>
<dbReference type="PRINTS" id="PR00111">
    <property type="entry name" value="ABHYDROLASE"/>
</dbReference>
<dbReference type="Gene3D" id="3.40.50.1820">
    <property type="entry name" value="alpha/beta hydrolase"/>
    <property type="match status" value="1"/>
</dbReference>
<name>A0A1I0RIZ2_9BACT</name>
<evidence type="ECO:0000313" key="2">
    <source>
        <dbReference type="EMBL" id="SEW40943.1"/>
    </source>
</evidence>
<dbReference type="InterPro" id="IPR000073">
    <property type="entry name" value="AB_hydrolase_1"/>
</dbReference>
<dbReference type="STRING" id="29529.SAMN04488122_2904"/>
<dbReference type="PANTHER" id="PTHR11614">
    <property type="entry name" value="PHOSPHOLIPASE-RELATED"/>
    <property type="match status" value="1"/>
</dbReference>
<dbReference type="SUPFAM" id="SSF53474">
    <property type="entry name" value="alpha/beta-Hydrolases"/>
    <property type="match status" value="1"/>
</dbReference>
<dbReference type="GO" id="GO:0016787">
    <property type="term" value="F:hydrolase activity"/>
    <property type="evidence" value="ECO:0007669"/>
    <property type="project" value="UniProtKB-KW"/>
</dbReference>
<organism evidence="2 3">
    <name type="scientific">Chitinophaga arvensicola</name>
    <dbReference type="NCBI Taxonomy" id="29529"/>
    <lineage>
        <taxon>Bacteria</taxon>
        <taxon>Pseudomonadati</taxon>
        <taxon>Bacteroidota</taxon>
        <taxon>Chitinophagia</taxon>
        <taxon>Chitinophagales</taxon>
        <taxon>Chitinophagaceae</taxon>
        <taxon>Chitinophaga</taxon>
    </lineage>
</organism>
<dbReference type="InterPro" id="IPR022742">
    <property type="entry name" value="Hydrolase_4"/>
</dbReference>
<sequence length="272" mass="30779">MNEFYWFYQRTKFHGINWIPENFQRVMIIVHGIGEHMGRYDHVAAFFMKEGYAVIGIDHYGHGKSDGKKGASRGFGFMFDYLHSFHRHVKDTYGKPVVMYGHSMGGGVLTGYLLRKQPELLAAVISAPALIIGTRPGGFLKGFLKVASSLVPNLRIKQGLDINKISHDKGAVEKFREDPLRHDKLSLRLANDMIQNGAWCLEHAERLSVPALLIHGNADEFTAVEGSRLFAERAPSALLTYREWDGLYHEMHNEPDARDVLLFVAGWLSNVR</sequence>
<keyword evidence="2" id="KW-0378">Hydrolase</keyword>
<keyword evidence="3" id="KW-1185">Reference proteome</keyword>
<proteinExistence type="predicted"/>
<feature type="domain" description="Serine aminopeptidase S33" evidence="1">
    <location>
        <begin position="24"/>
        <end position="256"/>
    </location>
</feature>
<dbReference type="Pfam" id="PF12146">
    <property type="entry name" value="Hydrolase_4"/>
    <property type="match status" value="1"/>
</dbReference>
<dbReference type="AlphaFoldDB" id="A0A1I0RIZ2"/>
<gene>
    <name evidence="2" type="ORF">SAMN04488122_2904</name>
</gene>
<evidence type="ECO:0000313" key="3">
    <source>
        <dbReference type="Proteomes" id="UP000199310"/>
    </source>
</evidence>